<protein>
    <submittedName>
        <fullName evidence="1">Uncharacterized protein</fullName>
    </submittedName>
</protein>
<dbReference type="Proteomes" id="UP001187734">
    <property type="component" value="Unassembled WGS sequence"/>
</dbReference>
<evidence type="ECO:0000313" key="2">
    <source>
        <dbReference type="Proteomes" id="UP001187734"/>
    </source>
</evidence>
<gene>
    <name evidence="1" type="ORF">FTOL_13780</name>
</gene>
<dbReference type="EMBL" id="ONZP01001033">
    <property type="protein sequence ID" value="SPJ92815.1"/>
    <property type="molecule type" value="Genomic_DNA"/>
</dbReference>
<reference evidence="1" key="1">
    <citation type="submission" date="2018-03" db="EMBL/GenBank/DDBJ databases">
        <authorList>
            <person name="Guldener U."/>
        </authorList>
    </citation>
    <scope>NUCLEOTIDE SEQUENCE</scope>
</reference>
<dbReference type="AlphaFoldDB" id="A0AAE8MQ03"/>
<proteinExistence type="predicted"/>
<keyword evidence="2" id="KW-1185">Reference proteome</keyword>
<name>A0AAE8MQ03_9HYPO</name>
<evidence type="ECO:0000313" key="1">
    <source>
        <dbReference type="EMBL" id="SPJ92815.1"/>
    </source>
</evidence>
<sequence>MYQDHVTSHIQIHTNLRLTLYRHEQVKIQIPGSYKLR</sequence>
<organism evidence="1 2">
    <name type="scientific">Fusarium torulosum</name>
    <dbReference type="NCBI Taxonomy" id="33205"/>
    <lineage>
        <taxon>Eukaryota</taxon>
        <taxon>Fungi</taxon>
        <taxon>Dikarya</taxon>
        <taxon>Ascomycota</taxon>
        <taxon>Pezizomycotina</taxon>
        <taxon>Sordariomycetes</taxon>
        <taxon>Hypocreomycetidae</taxon>
        <taxon>Hypocreales</taxon>
        <taxon>Nectriaceae</taxon>
        <taxon>Fusarium</taxon>
    </lineage>
</organism>
<comment type="caution">
    <text evidence="1">The sequence shown here is derived from an EMBL/GenBank/DDBJ whole genome shotgun (WGS) entry which is preliminary data.</text>
</comment>
<accession>A0AAE8MQ03</accession>